<reference evidence="2" key="2">
    <citation type="submission" date="2025-08" db="UniProtKB">
        <authorList>
            <consortium name="RefSeq"/>
        </authorList>
    </citation>
    <scope>IDENTIFICATION</scope>
    <source>
        <tissue evidence="2">Leaf</tissue>
    </source>
</reference>
<reference evidence="1" key="1">
    <citation type="journal article" date="2014" name="Nat. Commun.">
        <title>The emerging biofuel crop Camelina sativa retains a highly undifferentiated hexaploid genome structure.</title>
        <authorList>
            <person name="Kagale S."/>
            <person name="Koh C."/>
            <person name="Nixon J."/>
            <person name="Bollina V."/>
            <person name="Clarke W.E."/>
            <person name="Tuteja R."/>
            <person name="Spillane C."/>
            <person name="Robinson S.J."/>
            <person name="Links M.G."/>
            <person name="Clarke C."/>
            <person name="Higgins E.E."/>
            <person name="Huebert T."/>
            <person name="Sharpe A.G."/>
            <person name="Parkin I.A."/>
        </authorList>
    </citation>
    <scope>NUCLEOTIDE SEQUENCE [LARGE SCALE GENOMIC DNA]</scope>
    <source>
        <strain evidence="1">cv. DH55</strain>
    </source>
</reference>
<accession>A0ABM0T0U6</accession>
<name>A0ABM0T0U6_CAMSA</name>
<evidence type="ECO:0000313" key="2">
    <source>
        <dbReference type="RefSeq" id="XP_010419098.1"/>
    </source>
</evidence>
<keyword evidence="1" id="KW-1185">Reference proteome</keyword>
<organism evidence="1 2">
    <name type="scientific">Camelina sativa</name>
    <name type="common">False flax</name>
    <name type="synonym">Myagrum sativum</name>
    <dbReference type="NCBI Taxonomy" id="90675"/>
    <lineage>
        <taxon>Eukaryota</taxon>
        <taxon>Viridiplantae</taxon>
        <taxon>Streptophyta</taxon>
        <taxon>Embryophyta</taxon>
        <taxon>Tracheophyta</taxon>
        <taxon>Spermatophyta</taxon>
        <taxon>Magnoliopsida</taxon>
        <taxon>eudicotyledons</taxon>
        <taxon>Gunneridae</taxon>
        <taxon>Pentapetalae</taxon>
        <taxon>rosids</taxon>
        <taxon>malvids</taxon>
        <taxon>Brassicales</taxon>
        <taxon>Brassicaceae</taxon>
        <taxon>Camelineae</taxon>
        <taxon>Camelina</taxon>
    </lineage>
</organism>
<dbReference type="RefSeq" id="XP_010419098.1">
    <property type="nucleotide sequence ID" value="XM_010420796.2"/>
</dbReference>
<sequence>MMRMSNKIDELLRYCEENFERGNLEHALRCAVSVCKANPDAPQPYAHVTAYRILFAAANNRTVAGEPDWYVVLGINRRRSSKYVADAIERRCGEIIEVLDGETGVFKAVLRVYDLVRIGVAELMDEDRRSAYDLRSGFF</sequence>
<protein>
    <submittedName>
        <fullName evidence="2">Uncharacterized protein LOC104704765</fullName>
    </submittedName>
</protein>
<dbReference type="GeneID" id="104704765"/>
<dbReference type="Proteomes" id="UP000694864">
    <property type="component" value="Chromosome 7"/>
</dbReference>
<gene>
    <name evidence="2" type="primary">LOC104704765</name>
</gene>
<proteinExistence type="predicted"/>
<evidence type="ECO:0000313" key="1">
    <source>
        <dbReference type="Proteomes" id="UP000694864"/>
    </source>
</evidence>